<comment type="caution">
    <text evidence="1">The sequence shown here is derived from an EMBL/GenBank/DDBJ whole genome shotgun (WGS) entry which is preliminary data.</text>
</comment>
<name>A0ABP7CFE0_9ACTN</name>
<proteinExistence type="predicted"/>
<dbReference type="EMBL" id="BAAAZP010000103">
    <property type="protein sequence ID" value="GAA3686797.1"/>
    <property type="molecule type" value="Genomic_DNA"/>
</dbReference>
<keyword evidence="2" id="KW-1185">Reference proteome</keyword>
<sequence length="177" mass="18959">MLPLSLGMAWLLLAPLCLWLLITGSRGERAAALATLALLEGGTIAMSALQHSTAAQVRPVGAHAAPAPPPACEERAPSPRYAKAGDELVLAWRAGPRPCDSAEVVLRTHGRKLLVWLYEAPRTGEHLAVLAMRHRNVFTLPVSPKDGMVTLKVPWHEKPGVIPTDGRTGRRIPSPAT</sequence>
<reference evidence="2" key="1">
    <citation type="journal article" date="2019" name="Int. J. Syst. Evol. Microbiol.">
        <title>The Global Catalogue of Microorganisms (GCM) 10K type strain sequencing project: providing services to taxonomists for standard genome sequencing and annotation.</title>
        <authorList>
            <consortium name="The Broad Institute Genomics Platform"/>
            <consortium name="The Broad Institute Genome Sequencing Center for Infectious Disease"/>
            <person name="Wu L."/>
            <person name="Ma J."/>
        </authorList>
    </citation>
    <scope>NUCLEOTIDE SEQUENCE [LARGE SCALE GENOMIC DNA]</scope>
    <source>
        <strain evidence="2">JCM 16904</strain>
    </source>
</reference>
<accession>A0ABP7CFE0</accession>
<gene>
    <name evidence="1" type="ORF">GCM10022224_059680</name>
</gene>
<evidence type="ECO:0000313" key="2">
    <source>
        <dbReference type="Proteomes" id="UP001500902"/>
    </source>
</evidence>
<evidence type="ECO:0000313" key="1">
    <source>
        <dbReference type="EMBL" id="GAA3686797.1"/>
    </source>
</evidence>
<dbReference type="RefSeq" id="WP_344885528.1">
    <property type="nucleotide sequence ID" value="NZ_BAAAZP010000103.1"/>
</dbReference>
<protein>
    <submittedName>
        <fullName evidence="1">Uncharacterized protein</fullName>
    </submittedName>
</protein>
<organism evidence="1 2">
    <name type="scientific">Nonomuraea antimicrobica</name>
    <dbReference type="NCBI Taxonomy" id="561173"/>
    <lineage>
        <taxon>Bacteria</taxon>
        <taxon>Bacillati</taxon>
        <taxon>Actinomycetota</taxon>
        <taxon>Actinomycetes</taxon>
        <taxon>Streptosporangiales</taxon>
        <taxon>Streptosporangiaceae</taxon>
        <taxon>Nonomuraea</taxon>
    </lineage>
</organism>
<dbReference type="Proteomes" id="UP001500902">
    <property type="component" value="Unassembled WGS sequence"/>
</dbReference>